<keyword evidence="3" id="KW-1185">Reference proteome</keyword>
<accession>G8BSJ2</accession>
<dbReference type="EMBL" id="HE612859">
    <property type="protein sequence ID" value="CCE62813.1"/>
    <property type="molecule type" value="Genomic_DNA"/>
</dbReference>
<dbReference type="SUPFAM" id="SSF52833">
    <property type="entry name" value="Thioredoxin-like"/>
    <property type="match status" value="1"/>
</dbReference>
<organism evidence="2 3">
    <name type="scientific">Tetrapisispora phaffii (strain ATCC 24235 / CBS 4417 / NBRC 1672 / NRRL Y-8282 / UCD 70-5)</name>
    <name type="common">Yeast</name>
    <name type="synonym">Fabospora phaffii</name>
    <dbReference type="NCBI Taxonomy" id="1071381"/>
    <lineage>
        <taxon>Eukaryota</taxon>
        <taxon>Fungi</taxon>
        <taxon>Dikarya</taxon>
        <taxon>Ascomycota</taxon>
        <taxon>Saccharomycotina</taxon>
        <taxon>Saccharomycetes</taxon>
        <taxon>Saccharomycetales</taxon>
        <taxon>Saccharomycetaceae</taxon>
        <taxon>Tetrapisispora</taxon>
    </lineage>
</organism>
<dbReference type="Proteomes" id="UP000005666">
    <property type="component" value="Chromosome 4"/>
</dbReference>
<dbReference type="OMA" id="SDVWDKR"/>
<evidence type="ECO:0000256" key="1">
    <source>
        <dbReference type="RuleBase" id="RU363082"/>
    </source>
</evidence>
<dbReference type="OrthoDB" id="429967at2759"/>
<dbReference type="PANTHER" id="PTHR33558">
    <property type="entry name" value="GLUTAREDOXIN-LIKE PROTEIN C5ORF63 HOMOLOG"/>
    <property type="match status" value="1"/>
</dbReference>
<dbReference type="GeneID" id="11530946"/>
<comment type="similarity">
    <text evidence="1">Belongs to the glutaredoxin family.</text>
</comment>
<dbReference type="InterPro" id="IPR008554">
    <property type="entry name" value="Glutaredoxin-like"/>
</dbReference>
<evidence type="ECO:0000313" key="3">
    <source>
        <dbReference type="Proteomes" id="UP000005666"/>
    </source>
</evidence>
<name>G8BSJ2_TETPH</name>
<dbReference type="HOGENOM" id="CLU_125054_0_0_1"/>
<dbReference type="AlphaFoldDB" id="G8BSJ2"/>
<dbReference type="Pfam" id="PF05768">
    <property type="entry name" value="Glrx-like"/>
    <property type="match status" value="1"/>
</dbReference>
<dbReference type="KEGG" id="tpf:TPHA_0D01730"/>
<dbReference type="InterPro" id="IPR052565">
    <property type="entry name" value="Glutaredoxin-like_YDR286C"/>
</dbReference>
<protein>
    <recommendedName>
        <fullName evidence="1">Glutaredoxin-like protein</fullName>
    </recommendedName>
</protein>
<keyword evidence="1" id="KW-0813">Transport</keyword>
<dbReference type="STRING" id="1071381.G8BSJ2"/>
<gene>
    <name evidence="2" type="primary">TPHA0D01730</name>
    <name evidence="2" type="ordered locus">TPHA_0D01730</name>
</gene>
<dbReference type="PANTHER" id="PTHR33558:SF1">
    <property type="entry name" value="GLUTAREDOXIN-LIKE PROTEIN C5ORF63 HOMOLOG"/>
    <property type="match status" value="1"/>
</dbReference>
<dbReference type="eggNOG" id="ENOG502SC8X">
    <property type="taxonomic scope" value="Eukaryota"/>
</dbReference>
<keyword evidence="1" id="KW-0249">Electron transport</keyword>
<dbReference type="Gene3D" id="3.40.30.10">
    <property type="entry name" value="Glutaredoxin"/>
    <property type="match status" value="1"/>
</dbReference>
<evidence type="ECO:0000313" key="2">
    <source>
        <dbReference type="EMBL" id="CCE62813.1"/>
    </source>
</evidence>
<dbReference type="RefSeq" id="XP_003685247.1">
    <property type="nucleotide sequence ID" value="XM_003685199.1"/>
</dbReference>
<sequence>MIQRVFSRSIHYSRPAQNLNNVRLTLFSKANCGLCTKAKTVLSSVLEEDKYKDKVQLNLIDIDSPNNKEWWDKYCFDIPVLHIENNKSGEISKIFHKMTESEVKDGIHEME</sequence>
<dbReference type="InterPro" id="IPR036249">
    <property type="entry name" value="Thioredoxin-like_sf"/>
</dbReference>
<proteinExistence type="inferred from homology"/>
<reference evidence="2 3" key="1">
    <citation type="journal article" date="2011" name="Proc. Natl. Acad. Sci. U.S.A.">
        <title>Evolutionary erosion of yeast sex chromosomes by mating-type switching accidents.</title>
        <authorList>
            <person name="Gordon J.L."/>
            <person name="Armisen D."/>
            <person name="Proux-Wera E."/>
            <person name="Oheigeartaigh S.S."/>
            <person name="Byrne K.P."/>
            <person name="Wolfe K.H."/>
        </authorList>
    </citation>
    <scope>NUCLEOTIDE SEQUENCE [LARGE SCALE GENOMIC DNA]</scope>
    <source>
        <strain evidence="3">ATCC 24235 / CBS 4417 / NBRC 1672 / NRRL Y-8282 / UCD 70-5</strain>
    </source>
</reference>